<evidence type="ECO:0000313" key="3">
    <source>
        <dbReference type="Proteomes" id="UP000006718"/>
    </source>
</evidence>
<reference evidence="3" key="1">
    <citation type="journal article" date="2007" name="Science">
        <title>Evolutionary and biomedical insights from the rhesus macaque genome.</title>
        <authorList>
            <person name="Gibbs R.A."/>
            <person name="Rogers J."/>
            <person name="Katze M.G."/>
            <person name="Bumgarner R."/>
            <person name="Weinstock G.M."/>
            <person name="Mardis E.R."/>
            <person name="Remington K.A."/>
            <person name="Strausberg R.L."/>
            <person name="Venter J.C."/>
            <person name="Wilson R.K."/>
            <person name="Batzer M.A."/>
            <person name="Bustamante C.D."/>
            <person name="Eichler E.E."/>
            <person name="Hahn M.W."/>
            <person name="Hardison R.C."/>
            <person name="Makova K.D."/>
            <person name="Miller W."/>
            <person name="Milosavljevic A."/>
            <person name="Palermo R.E."/>
            <person name="Siepel A."/>
            <person name="Sikela J.M."/>
            <person name="Attaway T."/>
            <person name="Bell S."/>
            <person name="Bernard K.E."/>
            <person name="Buhay C.J."/>
            <person name="Chandrabose M.N."/>
            <person name="Dao M."/>
            <person name="Davis C."/>
            <person name="Delehaunty K.D."/>
            <person name="Ding Y."/>
            <person name="Dinh H.H."/>
            <person name="Dugan-Rocha S."/>
            <person name="Fulton L.A."/>
            <person name="Gabisi R.A."/>
            <person name="Garner T.T."/>
            <person name="Godfrey J."/>
            <person name="Hawes A.C."/>
            <person name="Hernandez J."/>
            <person name="Hines S."/>
            <person name="Holder M."/>
            <person name="Hume J."/>
            <person name="Jhangiani S.N."/>
            <person name="Joshi V."/>
            <person name="Khan Z.M."/>
            <person name="Kirkness E.F."/>
            <person name="Cree A."/>
            <person name="Fowler R.G."/>
            <person name="Lee S."/>
            <person name="Lewis L.R."/>
            <person name="Li Z."/>
            <person name="Liu Y.-S."/>
            <person name="Moore S.M."/>
            <person name="Muzny D."/>
            <person name="Nazareth L.V."/>
            <person name="Ngo D.N."/>
            <person name="Okwuonu G.O."/>
            <person name="Pai G."/>
            <person name="Parker D."/>
            <person name="Paul H.A."/>
            <person name="Pfannkoch C."/>
            <person name="Pohl C.S."/>
            <person name="Rogers Y.-H.C."/>
            <person name="Ruiz S.J."/>
            <person name="Sabo A."/>
            <person name="Santibanez J."/>
            <person name="Schneider B.W."/>
            <person name="Smith S.M."/>
            <person name="Sodergren E."/>
            <person name="Svatek A.F."/>
            <person name="Utterback T.R."/>
            <person name="Vattathil S."/>
            <person name="Warren W."/>
            <person name="White C.S."/>
            <person name="Chinwalla A.T."/>
            <person name="Feng Y."/>
            <person name="Halpern A.L."/>
            <person name="Hillier L.W."/>
            <person name="Huang X."/>
            <person name="Minx P."/>
            <person name="Nelson J.O."/>
            <person name="Pepin K.H."/>
            <person name="Qin X."/>
            <person name="Sutton G.G."/>
            <person name="Venter E."/>
            <person name="Walenz B.P."/>
            <person name="Wallis J.W."/>
            <person name="Worley K.C."/>
            <person name="Yang S.-P."/>
            <person name="Jones S.M."/>
            <person name="Marra M.A."/>
            <person name="Rocchi M."/>
            <person name="Schein J.E."/>
            <person name="Baertsch R."/>
            <person name="Clarke L."/>
            <person name="Csuros M."/>
            <person name="Glasscock J."/>
            <person name="Harris R.A."/>
            <person name="Havlak P."/>
            <person name="Jackson A.R."/>
            <person name="Jiang H."/>
            <person name="Liu Y."/>
            <person name="Messina D.N."/>
            <person name="Shen Y."/>
            <person name="Song H.X.-Z."/>
            <person name="Wylie T."/>
            <person name="Zhang L."/>
            <person name="Birney E."/>
            <person name="Han K."/>
            <person name="Konkel M.K."/>
            <person name="Lee J."/>
            <person name="Smit A.F.A."/>
            <person name="Ullmer B."/>
            <person name="Wang H."/>
            <person name="Xing J."/>
            <person name="Burhans R."/>
            <person name="Cheng Z."/>
            <person name="Karro J.E."/>
            <person name="Ma J."/>
            <person name="Raney B."/>
            <person name="She X."/>
            <person name="Cox M.J."/>
            <person name="Demuth J.P."/>
            <person name="Dumas L.J."/>
            <person name="Han S.-G."/>
            <person name="Hopkins J."/>
            <person name="Karimpour-Fard A."/>
            <person name="Kim Y.H."/>
            <person name="Pollack J.R."/>
            <person name="Vinar T."/>
            <person name="Addo-Quaye C."/>
            <person name="Degenhardt J."/>
            <person name="Denby A."/>
            <person name="Hubisz M.J."/>
            <person name="Indap A."/>
            <person name="Kosiol C."/>
            <person name="Lahn B.T."/>
            <person name="Lawson H.A."/>
            <person name="Marklein A."/>
            <person name="Nielsen R."/>
            <person name="Vallender E.J."/>
            <person name="Clark A.G."/>
            <person name="Ferguson B."/>
            <person name="Hernandez R.D."/>
            <person name="Hirani K."/>
            <person name="Kehrer-Sawatzki H."/>
            <person name="Kolb J."/>
            <person name="Patil S."/>
            <person name="Pu L.-L."/>
            <person name="Ren Y."/>
            <person name="Smith D.G."/>
            <person name="Wheeler D.A."/>
            <person name="Schenck I."/>
            <person name="Ball E.V."/>
            <person name="Chen R."/>
            <person name="Cooper D.N."/>
            <person name="Giardine B."/>
            <person name="Hsu F."/>
            <person name="Kent W.J."/>
            <person name="Lesk A."/>
            <person name="Nelson D.L."/>
            <person name="O'brien W.E."/>
            <person name="Pruefer K."/>
            <person name="Stenson P.D."/>
            <person name="Wallace J.C."/>
            <person name="Ke H."/>
            <person name="Liu X.-M."/>
            <person name="Wang P."/>
            <person name="Xiang A.P."/>
            <person name="Yang F."/>
            <person name="Barber G.P."/>
            <person name="Haussler D."/>
            <person name="Karolchik D."/>
            <person name="Kern A.D."/>
            <person name="Kuhn R.M."/>
            <person name="Smith K.E."/>
            <person name="Zwieg A.S."/>
        </authorList>
    </citation>
    <scope>NUCLEOTIDE SEQUENCE [LARGE SCALE GENOMIC DNA]</scope>
    <source>
        <strain evidence="3">17573</strain>
    </source>
</reference>
<sequence>RSGWGRRRAAPGPGRPRQLREAAAPASCRAPLEKPEPGRHVSPRLCRVILEVVIQGQENGIKRSQAFSDDGSESWKTLNIESWGSMPCLLGETATMSPSFRSQVNSMVSGNTVIVPRAFEESTLEKRERERETN</sequence>
<reference evidence="2" key="4">
    <citation type="submission" date="2025-09" db="UniProtKB">
        <authorList>
            <consortium name="Ensembl"/>
        </authorList>
    </citation>
    <scope>IDENTIFICATION</scope>
    <source>
        <strain evidence="2">17573</strain>
    </source>
</reference>
<dbReference type="Bgee" id="ENSMMUG00000054462">
    <property type="expression patterns" value="Expressed in spermatid and 23 other cell types or tissues"/>
</dbReference>
<dbReference type="Proteomes" id="UP000006718">
    <property type="component" value="Chromosome 12"/>
</dbReference>
<feature type="region of interest" description="Disordered" evidence="1">
    <location>
        <begin position="1"/>
        <end position="40"/>
    </location>
</feature>
<dbReference type="InParanoid" id="A0A5F7ZXJ0"/>
<dbReference type="VEuPathDB" id="HostDB:ENSMMUG00000054462"/>
<protein>
    <submittedName>
        <fullName evidence="2">Uncharacterized protein</fullName>
    </submittedName>
</protein>
<evidence type="ECO:0000313" key="2">
    <source>
        <dbReference type="Ensembl" id="ENSMMUP00000070377.1"/>
    </source>
</evidence>
<dbReference type="Ensembl" id="ENSMMUT00000094411.1">
    <property type="protein sequence ID" value="ENSMMUP00000070377.1"/>
    <property type="gene ID" value="ENSMMUG00000054462.1"/>
</dbReference>
<evidence type="ECO:0000256" key="1">
    <source>
        <dbReference type="SAM" id="MobiDB-lite"/>
    </source>
</evidence>
<organism evidence="2 3">
    <name type="scientific">Macaca mulatta</name>
    <name type="common">Rhesus macaque</name>
    <dbReference type="NCBI Taxonomy" id="9544"/>
    <lineage>
        <taxon>Eukaryota</taxon>
        <taxon>Metazoa</taxon>
        <taxon>Chordata</taxon>
        <taxon>Craniata</taxon>
        <taxon>Vertebrata</taxon>
        <taxon>Euteleostomi</taxon>
        <taxon>Mammalia</taxon>
        <taxon>Eutheria</taxon>
        <taxon>Euarchontoglires</taxon>
        <taxon>Primates</taxon>
        <taxon>Haplorrhini</taxon>
        <taxon>Catarrhini</taxon>
        <taxon>Cercopithecidae</taxon>
        <taxon>Cercopithecinae</taxon>
        <taxon>Macaca</taxon>
    </lineage>
</organism>
<reference evidence="2" key="2">
    <citation type="submission" date="2019-01" db="EMBL/GenBank/DDBJ databases">
        <authorList>
            <person name="Graves T."/>
            <person name="Eichler E.E."/>
            <person name="Wilson R.K."/>
        </authorList>
    </citation>
    <scope>NUCLEOTIDE SEQUENCE [LARGE SCALE GENOMIC DNA]</scope>
    <source>
        <strain evidence="2">17573</strain>
    </source>
</reference>
<proteinExistence type="predicted"/>
<keyword evidence="3" id="KW-1185">Reference proteome</keyword>
<reference evidence="2" key="3">
    <citation type="submission" date="2025-08" db="UniProtKB">
        <authorList>
            <consortium name="Ensembl"/>
        </authorList>
    </citation>
    <scope>IDENTIFICATION</scope>
    <source>
        <strain evidence="2">17573</strain>
    </source>
</reference>
<accession>A0A5F7ZXJ0</accession>
<dbReference type="AlphaFoldDB" id="A0A5F7ZXJ0"/>
<name>A0A5F7ZXJ0_MACMU</name>
<dbReference type="GeneTree" id="ENSGT00980000202811"/>